<proteinExistence type="predicted"/>
<organism evidence="1 2">
    <name type="scientific">Ceratodon purpureus</name>
    <name type="common">Fire moss</name>
    <name type="synonym">Dicranum purpureum</name>
    <dbReference type="NCBI Taxonomy" id="3225"/>
    <lineage>
        <taxon>Eukaryota</taxon>
        <taxon>Viridiplantae</taxon>
        <taxon>Streptophyta</taxon>
        <taxon>Embryophyta</taxon>
        <taxon>Bryophyta</taxon>
        <taxon>Bryophytina</taxon>
        <taxon>Bryopsida</taxon>
        <taxon>Dicranidae</taxon>
        <taxon>Pseudoditrichales</taxon>
        <taxon>Ditrichaceae</taxon>
        <taxon>Ceratodon</taxon>
    </lineage>
</organism>
<protein>
    <submittedName>
        <fullName evidence="1">Uncharacterized protein</fullName>
    </submittedName>
</protein>
<sequence>MVKEVLHTQRDFKNILMQLLNNSTCNDTAPRIVSNNAYASTEAALQDLPPCPTVERIPPVTDLNARDEPRPSWMSADTVILSPNTRNTLRPRSAHYARTGAVSRDVSDHSITNGSINDSAAPLEGYGLQSTSSVPHVEAGGPEINEDQPRGHPLALLDLHQPIPIIRAMATRASIVTSEVESQGLDSALHDLALKFPVNRRYRSEQVMLPNSSGYKRHGCHGGQNWRKLEGKGFTFWPPL</sequence>
<dbReference type="EMBL" id="CM026426">
    <property type="protein sequence ID" value="KAG0573165.1"/>
    <property type="molecule type" value="Genomic_DNA"/>
</dbReference>
<gene>
    <name evidence="1" type="ORF">KC19_VG153900</name>
</gene>
<dbReference type="Proteomes" id="UP000822688">
    <property type="component" value="Chromosome V"/>
</dbReference>
<name>A0A8T0HR01_CERPU</name>
<evidence type="ECO:0000313" key="2">
    <source>
        <dbReference type="Proteomes" id="UP000822688"/>
    </source>
</evidence>
<reference evidence="1" key="1">
    <citation type="submission" date="2020-06" db="EMBL/GenBank/DDBJ databases">
        <title>WGS assembly of Ceratodon purpureus strain R40.</title>
        <authorList>
            <person name="Carey S.B."/>
            <person name="Jenkins J."/>
            <person name="Shu S."/>
            <person name="Lovell J.T."/>
            <person name="Sreedasyam A."/>
            <person name="Maumus F."/>
            <person name="Tiley G.P."/>
            <person name="Fernandez-Pozo N."/>
            <person name="Barry K."/>
            <person name="Chen C."/>
            <person name="Wang M."/>
            <person name="Lipzen A."/>
            <person name="Daum C."/>
            <person name="Saski C.A."/>
            <person name="Payton A.C."/>
            <person name="Mcbreen J.C."/>
            <person name="Conrad R.E."/>
            <person name="Kollar L.M."/>
            <person name="Olsson S."/>
            <person name="Huttunen S."/>
            <person name="Landis J.B."/>
            <person name="Wickett N.J."/>
            <person name="Johnson M.G."/>
            <person name="Rensing S.A."/>
            <person name="Grimwood J."/>
            <person name="Schmutz J."/>
            <person name="Mcdaniel S.F."/>
        </authorList>
    </citation>
    <scope>NUCLEOTIDE SEQUENCE</scope>
    <source>
        <strain evidence="1">R40</strain>
    </source>
</reference>
<evidence type="ECO:0000313" key="1">
    <source>
        <dbReference type="EMBL" id="KAG0573165.1"/>
    </source>
</evidence>
<comment type="caution">
    <text evidence="1">The sequence shown here is derived from an EMBL/GenBank/DDBJ whole genome shotgun (WGS) entry which is preliminary data.</text>
</comment>
<dbReference type="AlphaFoldDB" id="A0A8T0HR01"/>
<keyword evidence="2" id="KW-1185">Reference proteome</keyword>
<accession>A0A8T0HR01</accession>